<evidence type="ECO:0000313" key="3">
    <source>
        <dbReference type="EMBL" id="MBO4142921.1"/>
    </source>
</evidence>
<comment type="caution">
    <text evidence="3">The sequence shown here is derived from an EMBL/GenBank/DDBJ whole genome shotgun (WGS) entry which is preliminary data.</text>
</comment>
<proteinExistence type="predicted"/>
<dbReference type="Proteomes" id="UP000669887">
    <property type="component" value="Unassembled WGS sequence"/>
</dbReference>
<feature type="domain" description="Carbamoyltransferase" evidence="2">
    <location>
        <begin position="2"/>
        <end position="101"/>
    </location>
</feature>
<organism evidence="3 4">
    <name type="scientific">Micromonospora tulbaghiae</name>
    <dbReference type="NCBI Taxonomy" id="479978"/>
    <lineage>
        <taxon>Bacteria</taxon>
        <taxon>Bacillati</taxon>
        <taxon>Actinomycetota</taxon>
        <taxon>Actinomycetes</taxon>
        <taxon>Micromonosporales</taxon>
        <taxon>Micromonosporaceae</taxon>
        <taxon>Micromonospora</taxon>
    </lineage>
</organism>
<dbReference type="InterPro" id="IPR003696">
    <property type="entry name" value="Carbtransf_dom"/>
</dbReference>
<dbReference type="GeneID" id="93471420"/>
<dbReference type="Gene3D" id="3.30.420.40">
    <property type="match status" value="1"/>
</dbReference>
<reference evidence="3" key="1">
    <citation type="submission" date="2021-03" db="EMBL/GenBank/DDBJ databases">
        <title>X isolated from Micromonospora tulbaghiae.</title>
        <authorList>
            <person name="Stennett H.L."/>
        </authorList>
    </citation>
    <scope>NUCLEOTIDE SEQUENCE</scope>
    <source>
        <strain evidence="3">28M1-20</strain>
    </source>
</reference>
<accession>A0AAW4JVU5</accession>
<dbReference type="RefSeq" id="WP_091423562.1">
    <property type="nucleotide sequence ID" value="NZ_FMCQ01000006.1"/>
</dbReference>
<evidence type="ECO:0000313" key="4">
    <source>
        <dbReference type="Proteomes" id="UP000669887"/>
    </source>
</evidence>
<dbReference type="GO" id="GO:0003824">
    <property type="term" value="F:catalytic activity"/>
    <property type="evidence" value="ECO:0007669"/>
    <property type="project" value="InterPro"/>
</dbReference>
<dbReference type="EMBL" id="JAGFVQ010000053">
    <property type="protein sequence ID" value="MBO4142921.1"/>
    <property type="molecule type" value="Genomic_DNA"/>
</dbReference>
<protein>
    <recommendedName>
        <fullName evidence="2">Carbamoyltransferase domain-containing protein</fullName>
    </recommendedName>
</protein>
<sequence length="126" mass="14060">MRVLGINAIFHDPAAAPVVDGRVVAAADEERFSRRDEYKVMALASSGTPKHLDVLRELVQAIDNGGVRAEPIDWAGLAEWFGRRPGRDVPAIYVEHRPPRKRWTPSHRTPGCCPPASTRSWRRRAG</sequence>
<gene>
    <name evidence="3" type="ORF">J5U46_22500</name>
</gene>
<evidence type="ECO:0000259" key="2">
    <source>
        <dbReference type="Pfam" id="PF02543"/>
    </source>
</evidence>
<name>A0AAW4JVU5_9ACTN</name>
<dbReference type="Pfam" id="PF02543">
    <property type="entry name" value="Carbam_trans_N"/>
    <property type="match status" value="1"/>
</dbReference>
<feature type="region of interest" description="Disordered" evidence="1">
    <location>
        <begin position="100"/>
        <end position="126"/>
    </location>
</feature>
<evidence type="ECO:0000256" key="1">
    <source>
        <dbReference type="SAM" id="MobiDB-lite"/>
    </source>
</evidence>
<dbReference type="AlphaFoldDB" id="A0AAW4JVU5"/>